<dbReference type="Pfam" id="PF01564">
    <property type="entry name" value="Spermine_synth"/>
    <property type="match status" value="1"/>
</dbReference>
<evidence type="ECO:0000313" key="9">
    <source>
        <dbReference type="EMBL" id="KAF9507611.1"/>
    </source>
</evidence>
<keyword evidence="10" id="KW-1185">Reference proteome</keyword>
<dbReference type="Gene3D" id="3.30.360.10">
    <property type="entry name" value="Dihydrodipicolinate Reductase, domain 2"/>
    <property type="match status" value="1"/>
</dbReference>
<dbReference type="InterPro" id="IPR036291">
    <property type="entry name" value="NAD(P)-bd_dom_sf"/>
</dbReference>
<dbReference type="PANTHER" id="PTHR11133:SF22">
    <property type="entry name" value="ALPHA-AMINOADIPIC SEMIALDEHYDE SYNTHASE, MITOCHONDRIAL"/>
    <property type="match status" value="1"/>
</dbReference>
<feature type="active site" description="Proton acceptor" evidence="6">
    <location>
        <position position="138"/>
    </location>
</feature>
<dbReference type="SUPFAM" id="SSF55347">
    <property type="entry name" value="Glyceraldehyde-3-phosphate dehydrogenase-like, C-terminal domain"/>
    <property type="match status" value="1"/>
</dbReference>
<dbReference type="OrthoDB" id="10059875at2759"/>
<dbReference type="Pfam" id="PF16653">
    <property type="entry name" value="Sacchrp_dh_C"/>
    <property type="match status" value="1"/>
</dbReference>
<dbReference type="GO" id="GO:0006596">
    <property type="term" value="P:polyamine biosynthetic process"/>
    <property type="evidence" value="ECO:0007669"/>
    <property type="project" value="UniProtKB-UniRule"/>
</dbReference>
<dbReference type="GO" id="GO:0016765">
    <property type="term" value="F:transferase activity, transferring alkyl or aryl (other than methyl) groups"/>
    <property type="evidence" value="ECO:0007669"/>
    <property type="project" value="UniProtKB-ARBA"/>
</dbReference>
<proteinExistence type="inferred from homology"/>
<evidence type="ECO:0000256" key="1">
    <source>
        <dbReference type="ARBA" id="ARBA00007867"/>
    </source>
</evidence>
<organism evidence="9 10">
    <name type="scientific">Hydnum rufescens UP504</name>
    <dbReference type="NCBI Taxonomy" id="1448309"/>
    <lineage>
        <taxon>Eukaryota</taxon>
        <taxon>Fungi</taxon>
        <taxon>Dikarya</taxon>
        <taxon>Basidiomycota</taxon>
        <taxon>Agaricomycotina</taxon>
        <taxon>Agaricomycetes</taxon>
        <taxon>Cantharellales</taxon>
        <taxon>Hydnaceae</taxon>
        <taxon>Hydnum</taxon>
    </lineage>
</organism>
<dbReference type="PROSITE" id="PS51006">
    <property type="entry name" value="PABS_2"/>
    <property type="match status" value="1"/>
</dbReference>
<dbReference type="InterPro" id="IPR037163">
    <property type="entry name" value="Spermidine_synt_N_sf"/>
</dbReference>
<dbReference type="Proteomes" id="UP000886523">
    <property type="component" value="Unassembled WGS sequence"/>
</dbReference>
<dbReference type="InterPro" id="IPR030373">
    <property type="entry name" value="PABS_CS"/>
</dbReference>
<accession>A0A9P6AKX7</accession>
<keyword evidence="3" id="KW-0521">NADP</keyword>
<dbReference type="Gene3D" id="1.10.1870.10">
    <property type="entry name" value="Domain 3, Saccharopine reductase"/>
    <property type="match status" value="1"/>
</dbReference>
<comment type="similarity">
    <text evidence="1 7">Belongs to the spermidine/spermine synthase family.</text>
</comment>
<keyword evidence="5" id="KW-0457">Lysine biosynthesis</keyword>
<dbReference type="Gene3D" id="3.40.50.720">
    <property type="entry name" value="NAD(P)-binding Rossmann-like Domain"/>
    <property type="match status" value="1"/>
</dbReference>
<dbReference type="Gene3D" id="3.40.50.150">
    <property type="entry name" value="Vaccinia Virus protein VP39"/>
    <property type="match status" value="1"/>
</dbReference>
<dbReference type="NCBIfam" id="TIGR00417">
    <property type="entry name" value="speE"/>
    <property type="match status" value="1"/>
</dbReference>
<dbReference type="FunFam" id="3.40.50.720:FF:000072">
    <property type="entry name" value="Saccharopine dehydrogenase [NADP(+), L-glutamate-forming]"/>
    <property type="match status" value="1"/>
</dbReference>
<keyword evidence="6" id="KW-0620">Polyamine biosynthesis</keyword>
<evidence type="ECO:0000256" key="6">
    <source>
        <dbReference type="PROSITE-ProRule" id="PRU00354"/>
    </source>
</evidence>
<dbReference type="InterPro" id="IPR030374">
    <property type="entry name" value="PABS"/>
</dbReference>
<dbReference type="InterPro" id="IPR035246">
    <property type="entry name" value="Spermidine_synt_N"/>
</dbReference>
<dbReference type="GO" id="GO:0004753">
    <property type="term" value="F:saccharopine dehydrogenase activity"/>
    <property type="evidence" value="ECO:0007669"/>
    <property type="project" value="TreeGrafter"/>
</dbReference>
<name>A0A9P6AKX7_9AGAM</name>
<dbReference type="InterPro" id="IPR051168">
    <property type="entry name" value="AASS"/>
</dbReference>
<dbReference type="CDD" id="cd02440">
    <property type="entry name" value="AdoMet_MTases"/>
    <property type="match status" value="1"/>
</dbReference>
<sequence>MVLSHPTIQDGWFREISSQWPGQAMSLKVRQILHVEKSKYQDVLVFESETYGQLTERDEFSYQEMIAHLPLASHPNPQKVLVIGGGDGGVVREVLKHSTQYLPHMSSLLSDKRVTVYVGDGFAFLKEHTESYDVIITDSSDPVGPAHSLFEKPYFELLRDSLREGGSISTQGEALWLHLPLIKELNTLNRHLFPVTEYAFTTIPTYPSGQIGFIVSTKDPKRDLRTPLRDVPGCRYWNKDVHRSAFILPEFGRALLEESRLITPTLGKVVPTGAKAKKILLLGSGYVAKPAAEYIIRDPINELTIACRTLSTAQELASDLPRTTAISLDVSDSVALDAAVASHDVVVSLIPYIHHALVIKAAIKGKTHVVTTSYVSPAMRELDAEVKKAGIVVMNEIGLDPGIDHLYAVKTIDEVHAKGGKVKEFLSYCGGLPSPAASYNPLGYKFSWSSRGVLLALLNNASFYSKGVTSNVSGSDLMSHAQPYYISPAYAFVAYPNRDSKPFREWYNIPEAETVIRGTLRYQGFPQFIGTLVKLGWLDDSKKDWLTADLSWANVMKNAIGASSSDESSLVARVRQLAAFPSESEAARIISGLKWIGLFSTTEKVVPKGTPVNLLDTLCGRLEGLMKYEQGETDLVMLQHKFVVEWKNGTVETLTSTLEEYGSPLVGGYSAMARLVGVPCGIAVQCVLDGVLKTPGVHAPYTKEICDPLRTLLEAEGITMIERIQ</sequence>
<evidence type="ECO:0000256" key="4">
    <source>
        <dbReference type="ARBA" id="ARBA00023002"/>
    </source>
</evidence>
<dbReference type="EMBL" id="MU129076">
    <property type="protein sequence ID" value="KAF9507611.1"/>
    <property type="molecule type" value="Genomic_DNA"/>
</dbReference>
<dbReference type="PROSITE" id="PS01330">
    <property type="entry name" value="PABS_1"/>
    <property type="match status" value="1"/>
</dbReference>
<dbReference type="InterPro" id="IPR001045">
    <property type="entry name" value="Spermi_synthase"/>
</dbReference>
<dbReference type="InterPro" id="IPR005097">
    <property type="entry name" value="Sacchrp_dh_NADP-bd"/>
</dbReference>
<dbReference type="InterPro" id="IPR032095">
    <property type="entry name" value="Sacchrp_dh-like_C"/>
</dbReference>
<dbReference type="InterPro" id="IPR029063">
    <property type="entry name" value="SAM-dependent_MTases_sf"/>
</dbReference>
<dbReference type="Pfam" id="PF17284">
    <property type="entry name" value="Spermine_synt_N"/>
    <property type="match status" value="1"/>
</dbReference>
<gene>
    <name evidence="9" type="ORF">BS47DRAFT_1351376</name>
</gene>
<evidence type="ECO:0000256" key="5">
    <source>
        <dbReference type="ARBA" id="ARBA00023154"/>
    </source>
</evidence>
<dbReference type="FunFam" id="3.40.50.150:FF:000013">
    <property type="entry name" value="Spermidine synthase"/>
    <property type="match status" value="1"/>
</dbReference>
<dbReference type="FunFam" id="3.30.360.10:FF:000008">
    <property type="entry name" value="Alpha-aminoadipic semialdehyde synthase, mitochondrial"/>
    <property type="match status" value="1"/>
</dbReference>
<keyword evidence="4" id="KW-0560">Oxidoreductase</keyword>
<dbReference type="PANTHER" id="PTHR11133">
    <property type="entry name" value="SACCHAROPINE DEHYDROGENASE"/>
    <property type="match status" value="1"/>
</dbReference>
<dbReference type="SUPFAM" id="SSF53335">
    <property type="entry name" value="S-adenosyl-L-methionine-dependent methyltransferases"/>
    <property type="match status" value="1"/>
</dbReference>
<dbReference type="GO" id="GO:0015940">
    <property type="term" value="P:pantothenate biosynthetic process"/>
    <property type="evidence" value="ECO:0007669"/>
    <property type="project" value="UniProtKB-ARBA"/>
</dbReference>
<dbReference type="GO" id="GO:0005737">
    <property type="term" value="C:cytoplasm"/>
    <property type="evidence" value="ECO:0007669"/>
    <property type="project" value="TreeGrafter"/>
</dbReference>
<dbReference type="GO" id="GO:0019878">
    <property type="term" value="P:lysine biosynthetic process via aminoadipic acid"/>
    <property type="evidence" value="ECO:0007669"/>
    <property type="project" value="TreeGrafter"/>
</dbReference>
<comment type="caution">
    <text evidence="9">The sequence shown here is derived from an EMBL/GenBank/DDBJ whole genome shotgun (WGS) entry which is preliminary data.</text>
</comment>
<dbReference type="SUPFAM" id="SSF51735">
    <property type="entry name" value="NAD(P)-binding Rossmann-fold domains"/>
    <property type="match status" value="1"/>
</dbReference>
<evidence type="ECO:0000259" key="8">
    <source>
        <dbReference type="PROSITE" id="PS51006"/>
    </source>
</evidence>
<feature type="domain" description="PABS" evidence="8">
    <location>
        <begin position="10"/>
        <end position="218"/>
    </location>
</feature>
<evidence type="ECO:0000313" key="10">
    <source>
        <dbReference type="Proteomes" id="UP000886523"/>
    </source>
</evidence>
<keyword evidence="2 6" id="KW-0808">Transferase</keyword>
<reference evidence="9" key="1">
    <citation type="journal article" date="2020" name="Nat. Commun.">
        <title>Large-scale genome sequencing of mycorrhizal fungi provides insights into the early evolution of symbiotic traits.</title>
        <authorList>
            <person name="Miyauchi S."/>
            <person name="Kiss E."/>
            <person name="Kuo A."/>
            <person name="Drula E."/>
            <person name="Kohler A."/>
            <person name="Sanchez-Garcia M."/>
            <person name="Morin E."/>
            <person name="Andreopoulos B."/>
            <person name="Barry K.W."/>
            <person name="Bonito G."/>
            <person name="Buee M."/>
            <person name="Carver A."/>
            <person name="Chen C."/>
            <person name="Cichocki N."/>
            <person name="Clum A."/>
            <person name="Culley D."/>
            <person name="Crous P.W."/>
            <person name="Fauchery L."/>
            <person name="Girlanda M."/>
            <person name="Hayes R.D."/>
            <person name="Keri Z."/>
            <person name="LaButti K."/>
            <person name="Lipzen A."/>
            <person name="Lombard V."/>
            <person name="Magnuson J."/>
            <person name="Maillard F."/>
            <person name="Murat C."/>
            <person name="Nolan M."/>
            <person name="Ohm R.A."/>
            <person name="Pangilinan J."/>
            <person name="Pereira M.F."/>
            <person name="Perotto S."/>
            <person name="Peter M."/>
            <person name="Pfister S."/>
            <person name="Riley R."/>
            <person name="Sitrit Y."/>
            <person name="Stielow J.B."/>
            <person name="Szollosi G."/>
            <person name="Zifcakova L."/>
            <person name="Stursova M."/>
            <person name="Spatafora J.W."/>
            <person name="Tedersoo L."/>
            <person name="Vaario L.M."/>
            <person name="Yamada A."/>
            <person name="Yan M."/>
            <person name="Wang P."/>
            <person name="Xu J."/>
            <person name="Bruns T."/>
            <person name="Baldrian P."/>
            <person name="Vilgalys R."/>
            <person name="Dunand C."/>
            <person name="Henrissat B."/>
            <person name="Grigoriev I.V."/>
            <person name="Hibbett D."/>
            <person name="Nagy L.G."/>
            <person name="Martin F.M."/>
        </authorList>
    </citation>
    <scope>NUCLEOTIDE SEQUENCE</scope>
    <source>
        <strain evidence="9">UP504</strain>
    </source>
</reference>
<dbReference type="Pfam" id="PF03435">
    <property type="entry name" value="Sacchrp_dh_NADP"/>
    <property type="match status" value="1"/>
</dbReference>
<keyword evidence="5" id="KW-0028">Amino-acid biosynthesis</keyword>
<evidence type="ECO:0000256" key="7">
    <source>
        <dbReference type="RuleBase" id="RU003836"/>
    </source>
</evidence>
<protein>
    <recommendedName>
        <fullName evidence="8">PABS domain-containing protein</fullName>
    </recommendedName>
</protein>
<evidence type="ECO:0000256" key="3">
    <source>
        <dbReference type="ARBA" id="ARBA00022857"/>
    </source>
</evidence>
<dbReference type="HAMAP" id="MF_00198">
    <property type="entry name" value="Spermidine_synth"/>
    <property type="match status" value="1"/>
</dbReference>
<dbReference type="Gene3D" id="2.30.140.10">
    <property type="entry name" value="Spermidine synthase, tetramerisation domain"/>
    <property type="match status" value="1"/>
</dbReference>
<evidence type="ECO:0000256" key="2">
    <source>
        <dbReference type="ARBA" id="ARBA00022679"/>
    </source>
</evidence>
<dbReference type="FunFam" id="2.30.140.10:FF:000001">
    <property type="entry name" value="SPE3p Spermidine synthase"/>
    <property type="match status" value="1"/>
</dbReference>
<dbReference type="AlphaFoldDB" id="A0A9P6AKX7"/>